<name>A0A7G9V115_9CAUD</name>
<proteinExistence type="predicted"/>
<sequence>MTIQEVFNKVIEAGLYNEKDGLMCHSLKAAARQGIITAEEFVAAKGEITTYLKGFGSLGGYLDYKAQPFDFTTRLAVYKDWANKI</sequence>
<evidence type="ECO:0000313" key="1">
    <source>
        <dbReference type="EMBL" id="QNN99970.1"/>
    </source>
</evidence>
<keyword evidence="2" id="KW-1185">Reference proteome</keyword>
<organism evidence="1 2">
    <name type="scientific">Pseudomonas phage phiPsa267</name>
    <dbReference type="NCBI Taxonomy" id="1460361"/>
    <lineage>
        <taxon>Viruses</taxon>
        <taxon>Duplodnaviria</taxon>
        <taxon>Heunggongvirae</taxon>
        <taxon>Uroviricota</taxon>
        <taxon>Caudoviricetes</taxon>
        <taxon>Vandenendeviridae</taxon>
        <taxon>Gorskivirinae</taxon>
        <taxon>Otagovirus</taxon>
        <taxon>Otagovirus psa267</taxon>
    </lineage>
</organism>
<protein>
    <submittedName>
        <fullName evidence="1">Uncharacterized protein</fullName>
    </submittedName>
</protein>
<gene>
    <name evidence="1" type="ORF">phiPsa267_016</name>
</gene>
<reference evidence="1 2" key="1">
    <citation type="submission" date="2020-06" db="EMBL/GenBank/DDBJ databases">
        <title>Characterization of Pseudomonas phiPsa374-like phages.</title>
        <authorList>
            <person name="Warring S."/>
            <person name="Malone L.M."/>
            <person name="Easingwood R.A."/>
            <person name="Rigano L."/>
            <person name="Frampton R.A."/>
            <person name="Lopez Acedo E."/>
            <person name="Templeton M.D."/>
            <person name="Kleffmann T."/>
            <person name="Bostina M."/>
            <person name="Fineran P.C."/>
        </authorList>
    </citation>
    <scope>NUCLEOTIDE SEQUENCE [LARGE SCALE GENOMIC DNA]</scope>
</reference>
<evidence type="ECO:0000313" key="2">
    <source>
        <dbReference type="Proteomes" id="UP000516074"/>
    </source>
</evidence>
<accession>A0A7G9V115</accession>
<dbReference type="EMBL" id="MT670417">
    <property type="protein sequence ID" value="QNN99970.1"/>
    <property type="molecule type" value="Genomic_DNA"/>
</dbReference>
<dbReference type="Proteomes" id="UP000516074">
    <property type="component" value="Segment"/>
</dbReference>